<dbReference type="InterPro" id="IPR000524">
    <property type="entry name" value="Tscrpt_reg_HTH_GntR"/>
</dbReference>
<protein>
    <submittedName>
        <fullName evidence="5">MarR family winged helix-turn-helix transcriptional regulator</fullName>
    </submittedName>
</protein>
<evidence type="ECO:0000259" key="4">
    <source>
        <dbReference type="PROSITE" id="PS50995"/>
    </source>
</evidence>
<evidence type="ECO:0000256" key="1">
    <source>
        <dbReference type="ARBA" id="ARBA00023015"/>
    </source>
</evidence>
<keyword evidence="3" id="KW-0804">Transcription</keyword>
<dbReference type="GO" id="GO:0006950">
    <property type="term" value="P:response to stress"/>
    <property type="evidence" value="ECO:0007669"/>
    <property type="project" value="TreeGrafter"/>
</dbReference>
<comment type="caution">
    <text evidence="5">The sequence shown here is derived from an EMBL/GenBank/DDBJ whole genome shotgun (WGS) entry which is preliminary data.</text>
</comment>
<reference evidence="5" key="1">
    <citation type="submission" date="2022-08" db="EMBL/GenBank/DDBJ databases">
        <authorList>
            <person name="Deng Y."/>
            <person name="Han X.-F."/>
            <person name="Zhang Y.-Q."/>
        </authorList>
    </citation>
    <scope>NUCLEOTIDE SEQUENCE</scope>
    <source>
        <strain evidence="5">CPCC 203407</strain>
    </source>
</reference>
<dbReference type="GO" id="GO:0003677">
    <property type="term" value="F:DNA binding"/>
    <property type="evidence" value="ECO:0007669"/>
    <property type="project" value="UniProtKB-KW"/>
</dbReference>
<proteinExistence type="predicted"/>
<keyword evidence="6" id="KW-1185">Reference proteome</keyword>
<dbReference type="Pfam" id="PF12802">
    <property type="entry name" value="MarR_2"/>
    <property type="match status" value="1"/>
</dbReference>
<dbReference type="PRINTS" id="PR00598">
    <property type="entry name" value="HTHMARR"/>
</dbReference>
<evidence type="ECO:0000313" key="6">
    <source>
        <dbReference type="Proteomes" id="UP001165587"/>
    </source>
</evidence>
<dbReference type="PANTHER" id="PTHR33164">
    <property type="entry name" value="TRANSCRIPTIONAL REGULATOR, MARR FAMILY"/>
    <property type="match status" value="1"/>
</dbReference>
<keyword evidence="2" id="KW-0238">DNA-binding</keyword>
<dbReference type="SMART" id="SM00347">
    <property type="entry name" value="HTH_MARR"/>
    <property type="match status" value="1"/>
</dbReference>
<dbReference type="InterPro" id="IPR036390">
    <property type="entry name" value="WH_DNA-bd_sf"/>
</dbReference>
<dbReference type="PROSITE" id="PS50995">
    <property type="entry name" value="HTH_MARR_2"/>
    <property type="match status" value="1"/>
</dbReference>
<dbReference type="SUPFAM" id="SSF46785">
    <property type="entry name" value="Winged helix' DNA-binding domain"/>
    <property type="match status" value="1"/>
</dbReference>
<gene>
    <name evidence="5" type="ORF">N1028_15575</name>
</gene>
<dbReference type="AlphaFoldDB" id="A0AA41XJH0"/>
<name>A0AA41XJH0_9MICO</name>
<dbReference type="PANTHER" id="PTHR33164:SF43">
    <property type="entry name" value="HTH-TYPE TRANSCRIPTIONAL REPRESSOR YETL"/>
    <property type="match status" value="1"/>
</dbReference>
<dbReference type="EMBL" id="JANLCK010000009">
    <property type="protein sequence ID" value="MCS5727315.1"/>
    <property type="molecule type" value="Genomic_DNA"/>
</dbReference>
<dbReference type="RefSeq" id="WP_259530296.1">
    <property type="nucleotide sequence ID" value="NZ_JANLCK010000009.1"/>
</dbReference>
<dbReference type="Proteomes" id="UP001165587">
    <property type="component" value="Unassembled WGS sequence"/>
</dbReference>
<organism evidence="5 6">
    <name type="scientific">Herbiconiux oxytropis</name>
    <dbReference type="NCBI Taxonomy" id="2970915"/>
    <lineage>
        <taxon>Bacteria</taxon>
        <taxon>Bacillati</taxon>
        <taxon>Actinomycetota</taxon>
        <taxon>Actinomycetes</taxon>
        <taxon>Micrococcales</taxon>
        <taxon>Microbacteriaceae</taxon>
        <taxon>Herbiconiux</taxon>
    </lineage>
</organism>
<dbReference type="Gene3D" id="1.10.10.10">
    <property type="entry name" value="Winged helix-like DNA-binding domain superfamily/Winged helix DNA-binding domain"/>
    <property type="match status" value="1"/>
</dbReference>
<evidence type="ECO:0000256" key="3">
    <source>
        <dbReference type="ARBA" id="ARBA00023163"/>
    </source>
</evidence>
<dbReference type="InterPro" id="IPR000835">
    <property type="entry name" value="HTH_MarR-typ"/>
</dbReference>
<accession>A0AA41XJH0</accession>
<keyword evidence="1" id="KW-0805">Transcription regulation</keyword>
<sequence length="154" mass="16497">MTTPPIAPFADSPAVKLHRATALLDRISDRYLRAHHGIPYSDFVVLLVVRVLGEPTQREIADDLSVSRASVTQRLEGLRANGLVEVRPHPRDARARLVRLTSEGGALLDRAWRGLDGRQDGVDAGVDLELLGGLLDRVIANALGVLAAGAGDQA</sequence>
<evidence type="ECO:0000313" key="5">
    <source>
        <dbReference type="EMBL" id="MCS5727315.1"/>
    </source>
</evidence>
<dbReference type="PRINTS" id="PR00035">
    <property type="entry name" value="HTHGNTR"/>
</dbReference>
<dbReference type="GO" id="GO:0003700">
    <property type="term" value="F:DNA-binding transcription factor activity"/>
    <property type="evidence" value="ECO:0007669"/>
    <property type="project" value="InterPro"/>
</dbReference>
<evidence type="ECO:0000256" key="2">
    <source>
        <dbReference type="ARBA" id="ARBA00023125"/>
    </source>
</evidence>
<dbReference type="InterPro" id="IPR039422">
    <property type="entry name" value="MarR/SlyA-like"/>
</dbReference>
<feature type="domain" description="HTH marR-type" evidence="4">
    <location>
        <begin position="10"/>
        <end position="140"/>
    </location>
</feature>
<dbReference type="InterPro" id="IPR036388">
    <property type="entry name" value="WH-like_DNA-bd_sf"/>
</dbReference>